<dbReference type="InterPro" id="IPR027417">
    <property type="entry name" value="P-loop_NTPase"/>
</dbReference>
<dbReference type="GO" id="GO:0005737">
    <property type="term" value="C:cytoplasm"/>
    <property type="evidence" value="ECO:0007669"/>
    <property type="project" value="TreeGrafter"/>
</dbReference>
<keyword evidence="7 9" id="KW-0067">ATP-binding</keyword>
<sequence length="174" mass="19210">MNNQRSIVVMGVQGAGKSTIGKALGKRLELDYVDGDDLHSAENKGLMAAGVALTDAERWPWLETIGKRFAEHPLGIVIVCSALKREYRDLLRTYEPNLFVVDPEGPIELIEERISKRQHEYMPPGLLRSQFETLQPLQPDERGIIVDIALPVEQIIDSIVAALGDSDQPAGEPA</sequence>
<dbReference type="InterPro" id="IPR006001">
    <property type="entry name" value="Therm_gnt_kin"/>
</dbReference>
<evidence type="ECO:0000256" key="7">
    <source>
        <dbReference type="ARBA" id="ARBA00022840"/>
    </source>
</evidence>
<dbReference type="InterPro" id="IPR031322">
    <property type="entry name" value="Shikimate/glucono_kinase"/>
</dbReference>
<accession>A0A7X5TRZ4</accession>
<dbReference type="CDD" id="cd02021">
    <property type="entry name" value="GntK"/>
    <property type="match status" value="1"/>
</dbReference>
<evidence type="ECO:0000256" key="2">
    <source>
        <dbReference type="ARBA" id="ARBA00008420"/>
    </source>
</evidence>
<reference evidence="10 11" key="1">
    <citation type="submission" date="2020-02" db="EMBL/GenBank/DDBJ databases">
        <title>Sequencing the genomes of 1000 actinobacteria strains.</title>
        <authorList>
            <person name="Klenk H.-P."/>
        </authorList>
    </citation>
    <scope>NUCLEOTIDE SEQUENCE [LARGE SCALE GENOMIC DNA]</scope>
    <source>
        <strain evidence="10 11">DSM 27960</strain>
    </source>
</reference>
<comment type="similarity">
    <text evidence="2 9">Belongs to the gluconokinase GntK/GntV family.</text>
</comment>
<dbReference type="Gene3D" id="3.40.50.300">
    <property type="entry name" value="P-loop containing nucleotide triphosphate hydrolases"/>
    <property type="match status" value="1"/>
</dbReference>
<keyword evidence="5 9" id="KW-0547">Nucleotide-binding</keyword>
<comment type="catalytic activity">
    <reaction evidence="8 9">
        <text>D-gluconate + ATP = 6-phospho-D-gluconate + ADP + H(+)</text>
        <dbReference type="Rhea" id="RHEA:19433"/>
        <dbReference type="ChEBI" id="CHEBI:15378"/>
        <dbReference type="ChEBI" id="CHEBI:18391"/>
        <dbReference type="ChEBI" id="CHEBI:30616"/>
        <dbReference type="ChEBI" id="CHEBI:58759"/>
        <dbReference type="ChEBI" id="CHEBI:456216"/>
        <dbReference type="EC" id="2.7.1.12"/>
    </reaction>
</comment>
<evidence type="ECO:0000256" key="1">
    <source>
        <dbReference type="ARBA" id="ARBA00004761"/>
    </source>
</evidence>
<keyword evidence="11" id="KW-1185">Reference proteome</keyword>
<evidence type="ECO:0000256" key="6">
    <source>
        <dbReference type="ARBA" id="ARBA00022777"/>
    </source>
</evidence>
<comment type="pathway">
    <text evidence="1">Carbohydrate acid metabolism.</text>
</comment>
<dbReference type="EC" id="2.7.1.12" evidence="3 9"/>
<gene>
    <name evidence="10" type="ORF">FHX76_000138</name>
</gene>
<dbReference type="SUPFAM" id="SSF52540">
    <property type="entry name" value="P-loop containing nucleoside triphosphate hydrolases"/>
    <property type="match status" value="1"/>
</dbReference>
<protein>
    <recommendedName>
        <fullName evidence="3 9">Gluconokinase</fullName>
        <ecNumber evidence="3 9">2.7.1.12</ecNumber>
    </recommendedName>
</protein>
<evidence type="ECO:0000256" key="3">
    <source>
        <dbReference type="ARBA" id="ARBA00012054"/>
    </source>
</evidence>
<evidence type="ECO:0000256" key="8">
    <source>
        <dbReference type="ARBA" id="ARBA00048090"/>
    </source>
</evidence>
<dbReference type="GO" id="GO:0046316">
    <property type="term" value="F:gluconokinase activity"/>
    <property type="evidence" value="ECO:0007669"/>
    <property type="project" value="UniProtKB-EC"/>
</dbReference>
<dbReference type="AlphaFoldDB" id="A0A7X5TRZ4"/>
<keyword evidence="4 9" id="KW-0808">Transferase</keyword>
<comment type="caution">
    <text evidence="10">The sequence shown here is derived from an EMBL/GenBank/DDBJ whole genome shotgun (WGS) entry which is preliminary data.</text>
</comment>
<name>A0A7X5TRZ4_9MICO</name>
<dbReference type="GO" id="GO:0005524">
    <property type="term" value="F:ATP binding"/>
    <property type="evidence" value="ECO:0007669"/>
    <property type="project" value="UniProtKB-KW"/>
</dbReference>
<dbReference type="Proteomes" id="UP000541033">
    <property type="component" value="Unassembled WGS sequence"/>
</dbReference>
<evidence type="ECO:0000313" key="11">
    <source>
        <dbReference type="Proteomes" id="UP000541033"/>
    </source>
</evidence>
<organism evidence="10 11">
    <name type="scientific">Lysinibacter cavernae</name>
    <dbReference type="NCBI Taxonomy" id="1640652"/>
    <lineage>
        <taxon>Bacteria</taxon>
        <taxon>Bacillati</taxon>
        <taxon>Actinomycetota</taxon>
        <taxon>Actinomycetes</taxon>
        <taxon>Micrococcales</taxon>
        <taxon>Microbacteriaceae</taxon>
        <taxon>Lysinibacter</taxon>
    </lineage>
</organism>
<evidence type="ECO:0000256" key="4">
    <source>
        <dbReference type="ARBA" id="ARBA00022679"/>
    </source>
</evidence>
<evidence type="ECO:0000313" key="10">
    <source>
        <dbReference type="EMBL" id="NIH52270.1"/>
    </source>
</evidence>
<dbReference type="NCBIfam" id="TIGR01313">
    <property type="entry name" value="therm_gnt_kin"/>
    <property type="match status" value="1"/>
</dbReference>
<proteinExistence type="inferred from homology"/>
<evidence type="ECO:0000256" key="5">
    <source>
        <dbReference type="ARBA" id="ARBA00022741"/>
    </source>
</evidence>
<keyword evidence="6 9" id="KW-0418">Kinase</keyword>
<dbReference type="PANTHER" id="PTHR43442:SF3">
    <property type="entry name" value="GLUCONOKINASE-RELATED"/>
    <property type="match status" value="1"/>
</dbReference>
<dbReference type="PANTHER" id="PTHR43442">
    <property type="entry name" value="GLUCONOKINASE-RELATED"/>
    <property type="match status" value="1"/>
</dbReference>
<evidence type="ECO:0000256" key="9">
    <source>
        <dbReference type="RuleBase" id="RU363066"/>
    </source>
</evidence>
<dbReference type="Pfam" id="PF01202">
    <property type="entry name" value="SKI"/>
    <property type="match status" value="1"/>
</dbReference>
<dbReference type="EMBL" id="JAAMOX010000001">
    <property type="protein sequence ID" value="NIH52270.1"/>
    <property type="molecule type" value="Genomic_DNA"/>
</dbReference>
<dbReference type="RefSeq" id="WP_167146584.1">
    <property type="nucleotide sequence ID" value="NZ_JAAMOX010000001.1"/>
</dbReference>
<dbReference type="GO" id="GO:0005975">
    <property type="term" value="P:carbohydrate metabolic process"/>
    <property type="evidence" value="ECO:0007669"/>
    <property type="project" value="InterPro"/>
</dbReference>